<organism evidence="7 8">
    <name type="scientific">Candidatus Stercoripulliclostridium merdigallinarum</name>
    <dbReference type="NCBI Taxonomy" id="2840951"/>
    <lineage>
        <taxon>Bacteria</taxon>
        <taxon>Bacillati</taxon>
        <taxon>Bacillota</taxon>
        <taxon>Clostridia</taxon>
        <taxon>Eubacteriales</taxon>
        <taxon>Candidatus Stercoripulliclostridium</taxon>
    </lineage>
</organism>
<protein>
    <submittedName>
        <fullName evidence="7">PAS domain-containing protein</fullName>
    </submittedName>
</protein>
<dbReference type="SUPFAM" id="SSF53920">
    <property type="entry name" value="Fe-only hydrogenase"/>
    <property type="match status" value="1"/>
</dbReference>
<feature type="domain" description="4Fe-4S ferredoxin-type" evidence="5">
    <location>
        <begin position="31"/>
        <end position="60"/>
    </location>
</feature>
<dbReference type="InterPro" id="IPR007202">
    <property type="entry name" value="4Fe-4S_dom"/>
</dbReference>
<keyword evidence="1" id="KW-0004">4Fe-4S</keyword>
<evidence type="ECO:0000256" key="4">
    <source>
        <dbReference type="ARBA" id="ARBA00023014"/>
    </source>
</evidence>
<keyword evidence="2" id="KW-0479">Metal-binding</keyword>
<accession>A0A9D1MHD2</accession>
<dbReference type="PANTHER" id="PTHR11615">
    <property type="entry name" value="NITRATE, FORMATE, IRON DEHYDROGENASE"/>
    <property type="match status" value="1"/>
</dbReference>
<dbReference type="InterPro" id="IPR004108">
    <property type="entry name" value="Fe_hydrogenase_lsu_C"/>
</dbReference>
<dbReference type="Gene3D" id="3.30.450.20">
    <property type="entry name" value="PAS domain"/>
    <property type="match status" value="1"/>
</dbReference>
<dbReference type="Pfam" id="PF02906">
    <property type="entry name" value="Fe_hyd_lg_C"/>
    <property type="match status" value="1"/>
</dbReference>
<dbReference type="GO" id="GO:0046872">
    <property type="term" value="F:metal ion binding"/>
    <property type="evidence" value="ECO:0007669"/>
    <property type="project" value="UniProtKB-KW"/>
</dbReference>
<name>A0A9D1MHD2_9FIRM</name>
<dbReference type="PROSITE" id="PS00198">
    <property type="entry name" value="4FE4S_FER_1"/>
    <property type="match status" value="1"/>
</dbReference>
<dbReference type="GO" id="GO:0051539">
    <property type="term" value="F:4 iron, 4 sulfur cluster binding"/>
    <property type="evidence" value="ECO:0007669"/>
    <property type="project" value="UniProtKB-KW"/>
</dbReference>
<dbReference type="Pfam" id="PF12838">
    <property type="entry name" value="Fer4_7"/>
    <property type="match status" value="1"/>
</dbReference>
<dbReference type="InterPro" id="IPR035965">
    <property type="entry name" value="PAS-like_dom_sf"/>
</dbReference>
<keyword evidence="3" id="KW-0408">Iron</keyword>
<dbReference type="SUPFAM" id="SSF54862">
    <property type="entry name" value="4Fe-4S ferredoxins"/>
    <property type="match status" value="1"/>
</dbReference>
<dbReference type="AlphaFoldDB" id="A0A9D1MHD2"/>
<comment type="caution">
    <text evidence="7">The sequence shown here is derived from an EMBL/GenBank/DDBJ whole genome shotgun (WGS) entry which is preliminary data.</text>
</comment>
<dbReference type="InterPro" id="IPR009016">
    <property type="entry name" value="Fe_hydrogenase"/>
</dbReference>
<dbReference type="PROSITE" id="PS51656">
    <property type="entry name" value="4FE4S"/>
    <property type="match status" value="1"/>
</dbReference>
<dbReference type="Pfam" id="PF04060">
    <property type="entry name" value="FeS"/>
    <property type="match status" value="1"/>
</dbReference>
<dbReference type="GO" id="GO:0006355">
    <property type="term" value="P:regulation of DNA-templated transcription"/>
    <property type="evidence" value="ECO:0007669"/>
    <property type="project" value="InterPro"/>
</dbReference>
<evidence type="ECO:0000313" key="8">
    <source>
        <dbReference type="Proteomes" id="UP000824094"/>
    </source>
</evidence>
<dbReference type="PROSITE" id="PS51379">
    <property type="entry name" value="4FE4S_FER_2"/>
    <property type="match status" value="2"/>
</dbReference>
<dbReference type="Proteomes" id="UP000824094">
    <property type="component" value="Unassembled WGS sequence"/>
</dbReference>
<dbReference type="Gene3D" id="1.10.15.40">
    <property type="entry name" value="Electron transport complex subunit B, putative Fe-S cluster"/>
    <property type="match status" value="1"/>
</dbReference>
<evidence type="ECO:0000313" key="7">
    <source>
        <dbReference type="EMBL" id="HIU60166.1"/>
    </source>
</evidence>
<dbReference type="InterPro" id="IPR017896">
    <property type="entry name" value="4Fe4S_Fe-S-bd"/>
</dbReference>
<reference evidence="7" key="2">
    <citation type="journal article" date="2021" name="PeerJ">
        <title>Extensive microbial diversity within the chicken gut microbiome revealed by metagenomics and culture.</title>
        <authorList>
            <person name="Gilroy R."/>
            <person name="Ravi A."/>
            <person name="Getino M."/>
            <person name="Pursley I."/>
            <person name="Horton D.L."/>
            <person name="Alikhan N.F."/>
            <person name="Baker D."/>
            <person name="Gharbi K."/>
            <person name="Hall N."/>
            <person name="Watson M."/>
            <person name="Adriaenssens E.M."/>
            <person name="Foster-Nyarko E."/>
            <person name="Jarju S."/>
            <person name="Secka A."/>
            <person name="Antonio M."/>
            <person name="Oren A."/>
            <person name="Chaudhuri R.R."/>
            <person name="La Ragione R."/>
            <person name="Hildebrand F."/>
            <person name="Pallen M.J."/>
        </authorList>
    </citation>
    <scope>NUCLEOTIDE SEQUENCE</scope>
    <source>
        <strain evidence="7">18911</strain>
    </source>
</reference>
<feature type="domain" description="4Fe-4S ferredoxin-type" evidence="5">
    <location>
        <begin position="2"/>
        <end position="30"/>
    </location>
</feature>
<reference evidence="7" key="1">
    <citation type="submission" date="2020-10" db="EMBL/GenBank/DDBJ databases">
        <authorList>
            <person name="Gilroy R."/>
        </authorList>
    </citation>
    <scope>NUCLEOTIDE SEQUENCE</scope>
    <source>
        <strain evidence="7">18911</strain>
    </source>
</reference>
<feature type="domain" description="4Fe-4S" evidence="6">
    <location>
        <begin position="348"/>
        <end position="409"/>
    </location>
</feature>
<gene>
    <name evidence="7" type="ORF">IAB05_02100</name>
</gene>
<sequence>MQYLDFTGSRCRDCYKCLRECPVKAIKFVDHEARIITDRCILCGKCTVVCPQNAKRVHSEIGDVEALLASGKPVIASVAPSFVSAFGVKDFAVMGIALGKLGFKMAEETAVGANIVTAEYEKLLETGEYKNFITSACPAINRMIQLYYPKALKYLAPVASPMVAHARLLKKRYPEAEIVFIGPCIAKKREGRESGLISAVLTFTELKTLFDEKGIDLNAIAAIPVNEDIKNRSKYYPISRGIIKSFNRLPQNYEYVAVDGVKRSFDVLEDIDKLEGMFIEINCCEYACINGPATIKNQGSLKANEDVRRYAQDSLKGGEPGYIDPMGVDYAEGHPRISLGNVVPSERDIRAVLAKTGKFKPEDELNCGACGYPTCREKAIAVLNGNADLEMCIPYMRKRAESMSYEIIQNSPNGIIMMDYDLKISESNSLARKLLGINLDDPKGTYLYESINAAEFFQAVSGGKDVHKQKIYIEESKRYVDMNIILLPEHKTLFAVLKDVTDAVEYSKELDEVREKTLETTDAVIKKQMRVAQEIASLLGETTAETKVALLKLKNTLAGEKEE</sequence>
<dbReference type="InterPro" id="IPR017900">
    <property type="entry name" value="4Fe4S_Fe_S_CS"/>
</dbReference>
<dbReference type="Pfam" id="PF00989">
    <property type="entry name" value="PAS"/>
    <property type="match status" value="1"/>
</dbReference>
<evidence type="ECO:0000259" key="6">
    <source>
        <dbReference type="PROSITE" id="PS51656"/>
    </source>
</evidence>
<evidence type="ECO:0000256" key="1">
    <source>
        <dbReference type="ARBA" id="ARBA00022485"/>
    </source>
</evidence>
<evidence type="ECO:0000259" key="5">
    <source>
        <dbReference type="PROSITE" id="PS51379"/>
    </source>
</evidence>
<proteinExistence type="predicted"/>
<dbReference type="EMBL" id="DVNF01000066">
    <property type="protein sequence ID" value="HIU60166.1"/>
    <property type="molecule type" value="Genomic_DNA"/>
</dbReference>
<dbReference type="SUPFAM" id="SSF55785">
    <property type="entry name" value="PYP-like sensor domain (PAS domain)"/>
    <property type="match status" value="1"/>
</dbReference>
<keyword evidence="4" id="KW-0411">Iron-sulfur</keyword>
<dbReference type="Gene3D" id="3.40.950.10">
    <property type="entry name" value="Fe-only Hydrogenase (Larger Subunit), Chain L, domain 3"/>
    <property type="match status" value="1"/>
</dbReference>
<dbReference type="InterPro" id="IPR050340">
    <property type="entry name" value="Cytosolic_Fe-S_CAF"/>
</dbReference>
<evidence type="ECO:0000256" key="2">
    <source>
        <dbReference type="ARBA" id="ARBA00022723"/>
    </source>
</evidence>
<dbReference type="Gene3D" id="3.30.70.20">
    <property type="match status" value="1"/>
</dbReference>
<evidence type="ECO:0000256" key="3">
    <source>
        <dbReference type="ARBA" id="ARBA00023004"/>
    </source>
</evidence>
<dbReference type="InterPro" id="IPR013767">
    <property type="entry name" value="PAS_fold"/>
</dbReference>